<dbReference type="AlphaFoldDB" id="E3MPM8"/>
<feature type="coiled-coil region" evidence="1">
    <location>
        <begin position="54"/>
        <end position="144"/>
    </location>
</feature>
<protein>
    <submittedName>
        <fullName evidence="2">Uncharacterized protein</fullName>
    </submittedName>
</protein>
<keyword evidence="1" id="KW-0175">Coiled coil</keyword>
<dbReference type="EMBL" id="DS268463">
    <property type="protein sequence ID" value="EFP06559.1"/>
    <property type="molecule type" value="Genomic_DNA"/>
</dbReference>
<reference evidence="2" key="1">
    <citation type="submission" date="2007-07" db="EMBL/GenBank/DDBJ databases">
        <title>PCAP assembly of the Caenorhabditis remanei genome.</title>
        <authorList>
            <consortium name="The Caenorhabditis remanei Sequencing Consortium"/>
            <person name="Wilson R.K."/>
        </authorList>
    </citation>
    <scope>NUCLEOTIDE SEQUENCE [LARGE SCALE GENOMIC DNA]</scope>
    <source>
        <strain evidence="2">PB4641</strain>
    </source>
</reference>
<accession>E3MPM8</accession>
<proteinExistence type="predicted"/>
<evidence type="ECO:0000256" key="1">
    <source>
        <dbReference type="SAM" id="Coils"/>
    </source>
</evidence>
<organism evidence="3">
    <name type="scientific">Caenorhabditis remanei</name>
    <name type="common">Caenorhabditis vulgaris</name>
    <dbReference type="NCBI Taxonomy" id="31234"/>
    <lineage>
        <taxon>Eukaryota</taxon>
        <taxon>Metazoa</taxon>
        <taxon>Ecdysozoa</taxon>
        <taxon>Nematoda</taxon>
        <taxon>Chromadorea</taxon>
        <taxon>Rhabditida</taxon>
        <taxon>Rhabditina</taxon>
        <taxon>Rhabditomorpha</taxon>
        <taxon>Rhabditoidea</taxon>
        <taxon>Rhabditidae</taxon>
        <taxon>Peloderinae</taxon>
        <taxon>Caenorhabditis</taxon>
    </lineage>
</organism>
<dbReference type="InParanoid" id="E3MPM8"/>
<dbReference type="HOGENOM" id="CLU_1355768_0_0_1"/>
<dbReference type="Proteomes" id="UP000008281">
    <property type="component" value="Unassembled WGS sequence"/>
</dbReference>
<name>E3MPM8_CAERE</name>
<gene>
    <name evidence="2" type="ORF">CRE_08419</name>
</gene>
<evidence type="ECO:0000313" key="3">
    <source>
        <dbReference type="Proteomes" id="UP000008281"/>
    </source>
</evidence>
<sequence>MVPYNYAAIQAVQTLQAQEAKMKRQCEEDKMHYRQEILKLKPKIAGVQITAYIKKQETLKIVEVQERADEYNKKFVEDIKKDKVLLGNYKKSLEDHSEKLQEFVKKEYQELDEKVAETANQEALKSELKELERLLKLRKMLRESESTLRDPAPDSNAHDAKQIRQTMNKFGFGVKRTQDLEEFRKAIAAQVKQSENKTATSFEQAVEICGRLGHSEGADVGYG</sequence>
<keyword evidence="3" id="KW-1185">Reference proteome</keyword>
<evidence type="ECO:0000313" key="2">
    <source>
        <dbReference type="EMBL" id="EFP06559.1"/>
    </source>
</evidence>